<dbReference type="RefSeq" id="WP_012675111.1">
    <property type="nucleotide sequence ID" value="NC_012438.1"/>
</dbReference>
<feature type="signal peptide" evidence="1">
    <location>
        <begin position="1"/>
        <end position="24"/>
    </location>
</feature>
<dbReference type="HOGENOM" id="CLU_1331355_0_0_0"/>
<keyword evidence="3" id="KW-1185">Reference proteome</keyword>
<dbReference type="EMBL" id="CP001229">
    <property type="protein sequence ID" value="ACN99805.1"/>
    <property type="molecule type" value="Genomic_DNA"/>
</dbReference>
<proteinExistence type="predicted"/>
<dbReference type="Proteomes" id="UP000001369">
    <property type="component" value="Chromosome"/>
</dbReference>
<dbReference type="STRING" id="204536.SULAZ_1546"/>
<dbReference type="OrthoDB" id="12600at2"/>
<name>C1DWM4_SULAA</name>
<sequence>MKKFLLPVLILFVALIYSCSPTTFQPFYCENKFREIKQKDNSIPDKFSFSAAAMVSGMPVLVKGEFKDYEKLVLSSPFGKSLLNVERQNGTLCVKAAGFSSCDSSEILSLVSMYMPQATVLTDINLLKGLISKKFNLQPNEKIECQSNQLKVIRPQYTLVYEENELKRIIYKDYTVEYGLNNEINIINNGKSLVKITVSNLNFEKN</sequence>
<feature type="chain" id="PRO_5002906653" evidence="1">
    <location>
        <begin position="25"/>
        <end position="206"/>
    </location>
</feature>
<evidence type="ECO:0000256" key="1">
    <source>
        <dbReference type="SAM" id="SignalP"/>
    </source>
</evidence>
<keyword evidence="1" id="KW-0732">Signal</keyword>
<dbReference type="KEGG" id="saf:SULAZ_1546"/>
<organism evidence="2 3">
    <name type="scientific">Sulfurihydrogenibium azorense (strain DSM 15241 / OCM 825 / Az-Fu1)</name>
    <dbReference type="NCBI Taxonomy" id="204536"/>
    <lineage>
        <taxon>Bacteria</taxon>
        <taxon>Pseudomonadati</taxon>
        <taxon>Aquificota</taxon>
        <taxon>Aquificia</taxon>
        <taxon>Aquificales</taxon>
        <taxon>Hydrogenothermaceae</taxon>
        <taxon>Sulfurihydrogenibium</taxon>
    </lineage>
</organism>
<reference evidence="2 3" key="1">
    <citation type="journal article" date="2009" name="J. Bacteriol.">
        <title>Complete and draft genome sequences of six members of the Aquificales.</title>
        <authorList>
            <person name="Reysenbach A.L."/>
            <person name="Hamamura N."/>
            <person name="Podar M."/>
            <person name="Griffiths E."/>
            <person name="Ferreira S."/>
            <person name="Hochstein R."/>
            <person name="Heidelberg J."/>
            <person name="Johnson J."/>
            <person name="Mead D."/>
            <person name="Pohorille A."/>
            <person name="Sarmiento M."/>
            <person name="Schweighofer K."/>
            <person name="Seshadri R."/>
            <person name="Voytek M.A."/>
        </authorList>
    </citation>
    <scope>NUCLEOTIDE SEQUENCE [LARGE SCALE GENOMIC DNA]</scope>
    <source>
        <strain evidence="3">Az-Fu1 / DSM 15241 / OCM 825</strain>
    </source>
</reference>
<keyword evidence="2" id="KW-0449">Lipoprotein</keyword>
<evidence type="ECO:0000313" key="2">
    <source>
        <dbReference type="EMBL" id="ACN99805.1"/>
    </source>
</evidence>
<gene>
    <name evidence="2" type="ordered locus">SULAZ_1546</name>
</gene>
<evidence type="ECO:0000313" key="3">
    <source>
        <dbReference type="Proteomes" id="UP000001369"/>
    </source>
</evidence>
<protein>
    <submittedName>
        <fullName evidence="2">Putative lipoprotein</fullName>
    </submittedName>
</protein>
<accession>C1DWM4</accession>
<dbReference type="AlphaFoldDB" id="C1DWM4"/>
<dbReference type="PROSITE" id="PS51257">
    <property type="entry name" value="PROKAR_LIPOPROTEIN"/>
    <property type="match status" value="1"/>
</dbReference>